<dbReference type="Proteomes" id="UP000193083">
    <property type="component" value="Unassembled WGS sequence"/>
</dbReference>
<evidence type="ECO:0000313" key="2">
    <source>
        <dbReference type="EMBL" id="SMH37360.1"/>
    </source>
</evidence>
<keyword evidence="1" id="KW-0812">Transmembrane</keyword>
<sequence>MTRSRPNEFTGRHLLAIMVAFFGVIIAVNVTMAVYARKSWTGLVVQNSYVASQEFNEKAIEEKAQAALGYTAALAIDREAISYAILDRQGRKVPIASASATFHRPVTTREDTHVVFAIDPTGAATGTEDLTDGVWIMQLTADIGAEHPWRDMRRIVVREGRFE</sequence>
<dbReference type="PIRSF" id="PIRSF011386">
    <property type="entry name" value="FixH"/>
    <property type="match status" value="1"/>
</dbReference>
<reference evidence="3" key="1">
    <citation type="submission" date="2017-04" db="EMBL/GenBank/DDBJ databases">
        <authorList>
            <person name="Varghese N."/>
            <person name="Submissions S."/>
        </authorList>
    </citation>
    <scope>NUCLEOTIDE SEQUENCE [LARGE SCALE GENOMIC DNA]</scope>
    <source>
        <strain evidence="3">B5P</strain>
    </source>
</reference>
<organism evidence="2 3">
    <name type="scientific">Mesorhizobium australicum</name>
    <dbReference type="NCBI Taxonomy" id="536018"/>
    <lineage>
        <taxon>Bacteria</taxon>
        <taxon>Pseudomonadati</taxon>
        <taxon>Pseudomonadota</taxon>
        <taxon>Alphaproteobacteria</taxon>
        <taxon>Hyphomicrobiales</taxon>
        <taxon>Phyllobacteriaceae</taxon>
        <taxon>Mesorhizobium</taxon>
    </lineage>
</organism>
<dbReference type="AlphaFoldDB" id="A0A1X7NIW4"/>
<name>A0A1X7NIW4_9HYPH</name>
<dbReference type="OrthoDB" id="1495896at2"/>
<protein>
    <submittedName>
        <fullName evidence="2">Nitrogen fixation protein FixH</fullName>
    </submittedName>
</protein>
<feature type="transmembrane region" description="Helical" evidence="1">
    <location>
        <begin position="14"/>
        <end position="36"/>
    </location>
</feature>
<keyword evidence="1" id="KW-1133">Transmembrane helix</keyword>
<evidence type="ECO:0000313" key="3">
    <source>
        <dbReference type="Proteomes" id="UP000193083"/>
    </source>
</evidence>
<gene>
    <name evidence="2" type="ORF">SAMN02982922_1895</name>
</gene>
<dbReference type="EMBL" id="FXBL01000004">
    <property type="protein sequence ID" value="SMH37360.1"/>
    <property type="molecule type" value="Genomic_DNA"/>
</dbReference>
<accession>A0A1X7NIW4</accession>
<dbReference type="InterPro" id="IPR008620">
    <property type="entry name" value="FixH"/>
</dbReference>
<evidence type="ECO:0000256" key="1">
    <source>
        <dbReference type="SAM" id="Phobius"/>
    </source>
</evidence>
<proteinExistence type="predicted"/>
<dbReference type="RefSeq" id="WP_085463936.1">
    <property type="nucleotide sequence ID" value="NZ_FXBL01000004.1"/>
</dbReference>
<keyword evidence="1" id="KW-0472">Membrane</keyword>
<keyword evidence="3" id="KW-1185">Reference proteome</keyword>
<dbReference type="Pfam" id="PF05751">
    <property type="entry name" value="FixH"/>
    <property type="match status" value="1"/>
</dbReference>
<dbReference type="InterPro" id="IPR018037">
    <property type="entry name" value="FixH_proteobacterial"/>
</dbReference>